<dbReference type="EMBL" id="VYQE01000005">
    <property type="protein sequence ID" value="KAA9006099.1"/>
    <property type="molecule type" value="Genomic_DNA"/>
</dbReference>
<feature type="chain" id="PRO_5023928271" evidence="3">
    <location>
        <begin position="20"/>
        <end position="330"/>
    </location>
</feature>
<dbReference type="InterPro" id="IPR018976">
    <property type="entry name" value="Imelysin-like"/>
</dbReference>
<dbReference type="GO" id="GO:0030313">
    <property type="term" value="C:cell envelope"/>
    <property type="evidence" value="ECO:0007669"/>
    <property type="project" value="UniProtKB-SubCell"/>
</dbReference>
<gene>
    <name evidence="5" type="ORF">F3S47_16230</name>
</gene>
<evidence type="ECO:0000259" key="4">
    <source>
        <dbReference type="Pfam" id="PF09375"/>
    </source>
</evidence>
<reference evidence="5 6" key="1">
    <citation type="submission" date="2019-09" db="EMBL/GenBank/DDBJ databases">
        <authorList>
            <person name="Park J.-S."/>
            <person name="Choi H.-J."/>
        </authorList>
    </citation>
    <scope>NUCLEOTIDE SEQUENCE [LARGE SCALE GENOMIC DNA]</scope>
    <source>
        <strain evidence="5 6">176SS1-4</strain>
    </source>
</reference>
<keyword evidence="2 3" id="KW-0732">Signal</keyword>
<organism evidence="5 6">
    <name type="scientific">Histidinibacterium aquaticum</name>
    <dbReference type="NCBI Taxonomy" id="2613962"/>
    <lineage>
        <taxon>Bacteria</taxon>
        <taxon>Pseudomonadati</taxon>
        <taxon>Pseudomonadota</taxon>
        <taxon>Alphaproteobacteria</taxon>
        <taxon>Rhodobacterales</taxon>
        <taxon>Paracoccaceae</taxon>
        <taxon>Histidinibacterium</taxon>
    </lineage>
</organism>
<dbReference type="Gene3D" id="1.20.1420.20">
    <property type="entry name" value="M75 peptidase, HXXE motif"/>
    <property type="match status" value="1"/>
</dbReference>
<evidence type="ECO:0000313" key="6">
    <source>
        <dbReference type="Proteomes" id="UP000326554"/>
    </source>
</evidence>
<name>A0A5J5GD22_9RHOB</name>
<protein>
    <submittedName>
        <fullName evidence="5">Imelysin family protein</fullName>
    </submittedName>
</protein>
<dbReference type="RefSeq" id="WP_150446351.1">
    <property type="nucleotide sequence ID" value="NZ_VYQE01000005.1"/>
</dbReference>
<evidence type="ECO:0000256" key="2">
    <source>
        <dbReference type="ARBA" id="ARBA00022729"/>
    </source>
</evidence>
<feature type="domain" description="Imelysin-like" evidence="4">
    <location>
        <begin position="29"/>
        <end position="306"/>
    </location>
</feature>
<dbReference type="Pfam" id="PF09375">
    <property type="entry name" value="Peptidase_M75"/>
    <property type="match status" value="1"/>
</dbReference>
<evidence type="ECO:0000256" key="1">
    <source>
        <dbReference type="ARBA" id="ARBA00004196"/>
    </source>
</evidence>
<dbReference type="AlphaFoldDB" id="A0A5J5GD22"/>
<evidence type="ECO:0000256" key="3">
    <source>
        <dbReference type="SAM" id="SignalP"/>
    </source>
</evidence>
<proteinExistence type="predicted"/>
<feature type="signal peptide" evidence="3">
    <location>
        <begin position="1"/>
        <end position="19"/>
    </location>
</feature>
<sequence length="330" mass="34827">MTRLPLAACLALIACPAVAGVEEAVEGHILPGFERFASEAADLAGAASSDCTAEGARPAFHEAFDAWMGVSHLGFGPVEEDGRGLAIAFWPDTRGMIPSTLARLVADEDPAAGDSESFAEVSVAGRGLYALEYLIYDEGFAGYEAGSYTCALVTAIATDLARMADDLANEWQETAGPALLTAGEAGNATYLSRAEAEQALYTALQTGLAFTAQQRLGRPLGTFDRPRPRRAEAWRSERSLRNVILSLEALGELAEALTDAPIPRTEEAFEAALEEARSLEDPTFAGVEEPASRLRVEILQQRVEAVSDAVAGEIGAELGVTEGFNATDGD</sequence>
<dbReference type="InterPro" id="IPR034984">
    <property type="entry name" value="Imelysin-like_IPPA"/>
</dbReference>
<dbReference type="Proteomes" id="UP000326554">
    <property type="component" value="Unassembled WGS sequence"/>
</dbReference>
<dbReference type="InterPro" id="IPR038352">
    <property type="entry name" value="Imelysin_sf"/>
</dbReference>
<keyword evidence="6" id="KW-1185">Reference proteome</keyword>
<accession>A0A5J5GD22</accession>
<evidence type="ECO:0000313" key="5">
    <source>
        <dbReference type="EMBL" id="KAA9006099.1"/>
    </source>
</evidence>
<comment type="subcellular location">
    <subcellularLocation>
        <location evidence="1">Cell envelope</location>
    </subcellularLocation>
</comment>
<dbReference type="CDD" id="cd14659">
    <property type="entry name" value="Imelysin-like_IPPA"/>
    <property type="match status" value="1"/>
</dbReference>
<dbReference type="PROSITE" id="PS51257">
    <property type="entry name" value="PROKAR_LIPOPROTEIN"/>
    <property type="match status" value="1"/>
</dbReference>
<comment type="caution">
    <text evidence="5">The sequence shown here is derived from an EMBL/GenBank/DDBJ whole genome shotgun (WGS) entry which is preliminary data.</text>
</comment>